<protein>
    <recommendedName>
        <fullName evidence="1">Cytochrome c7-like domain-containing protein</fullName>
    </recommendedName>
</protein>
<dbReference type="InterPro" id="IPR029467">
    <property type="entry name" value="Cyt_c7-like"/>
</dbReference>
<dbReference type="InterPro" id="IPR026352">
    <property type="entry name" value="Nanowire_3heme"/>
</dbReference>
<evidence type="ECO:0000313" key="2">
    <source>
        <dbReference type="EMBL" id="MBC5764031.1"/>
    </source>
</evidence>
<name>A0A923S190_9BURK</name>
<dbReference type="Gene3D" id="3.90.10.10">
    <property type="entry name" value="Cytochrome C3"/>
    <property type="match status" value="1"/>
</dbReference>
<organism evidence="2 3">
    <name type="scientific">Ramlibacter albus</name>
    <dbReference type="NCBI Taxonomy" id="2079448"/>
    <lineage>
        <taxon>Bacteria</taxon>
        <taxon>Pseudomonadati</taxon>
        <taxon>Pseudomonadota</taxon>
        <taxon>Betaproteobacteria</taxon>
        <taxon>Burkholderiales</taxon>
        <taxon>Comamonadaceae</taxon>
        <taxon>Ramlibacter</taxon>
    </lineage>
</organism>
<gene>
    <name evidence="2" type="ORF">H8R02_06185</name>
</gene>
<evidence type="ECO:0000259" key="1">
    <source>
        <dbReference type="Pfam" id="PF14522"/>
    </source>
</evidence>
<dbReference type="Pfam" id="PF14522">
    <property type="entry name" value="Cytochrome_C7"/>
    <property type="match status" value="1"/>
</dbReference>
<dbReference type="NCBIfam" id="TIGR04257">
    <property type="entry name" value="nanowire_3heme"/>
    <property type="match status" value="1"/>
</dbReference>
<proteinExistence type="predicted"/>
<evidence type="ECO:0000313" key="3">
    <source>
        <dbReference type="Proteomes" id="UP000596827"/>
    </source>
</evidence>
<dbReference type="SUPFAM" id="SSF48695">
    <property type="entry name" value="Multiheme cytochromes"/>
    <property type="match status" value="1"/>
</dbReference>
<keyword evidence="3" id="KW-1185">Reference proteome</keyword>
<sequence>MQALPQRRPRQPRTCGFRQGHRAGGDAVKWLVLFAFALLFAAPASAEYGDVVLNRQAQAAGVRPVVFPHWFHRIRFRCKVCHSELGFKMRAGANVVQMNDIINGKFCGMCHNGQVAWSADRCDLCHTGKPGLKSGIYGGHQTKGAGFW</sequence>
<dbReference type="AlphaFoldDB" id="A0A923S190"/>
<dbReference type="Proteomes" id="UP000596827">
    <property type="component" value="Unassembled WGS sequence"/>
</dbReference>
<accession>A0A923S190</accession>
<comment type="caution">
    <text evidence="2">The sequence shown here is derived from an EMBL/GenBank/DDBJ whole genome shotgun (WGS) entry which is preliminary data.</text>
</comment>
<reference evidence="2" key="1">
    <citation type="submission" date="2020-08" db="EMBL/GenBank/DDBJ databases">
        <title>Ramlibacter sp. GTP1 16S ribosomal RNA gene genome sequencing and assembly.</title>
        <authorList>
            <person name="Kang M."/>
        </authorList>
    </citation>
    <scope>NUCLEOTIDE SEQUENCE</scope>
    <source>
        <strain evidence="2">GTP1</strain>
    </source>
</reference>
<dbReference type="EMBL" id="JACORU010000001">
    <property type="protein sequence ID" value="MBC5764031.1"/>
    <property type="molecule type" value="Genomic_DNA"/>
</dbReference>
<feature type="domain" description="Cytochrome c7-like" evidence="1">
    <location>
        <begin position="65"/>
        <end position="127"/>
    </location>
</feature>
<dbReference type="InterPro" id="IPR036280">
    <property type="entry name" value="Multihaem_cyt_sf"/>
</dbReference>